<gene>
    <name evidence="1" type="ORF">Anapl_03465</name>
</gene>
<evidence type="ECO:0000313" key="2">
    <source>
        <dbReference type="Proteomes" id="UP000296049"/>
    </source>
</evidence>
<proteinExistence type="predicted"/>
<sequence>VMCLRSCYIKDCKTFNFSENPADLGQAHLSRNCTCSHKAMKKRRSNSVSMCTLPIIPEYPGFQDIKV</sequence>
<feature type="non-terminal residue" evidence="1">
    <location>
        <position position="67"/>
    </location>
</feature>
<feature type="non-terminal residue" evidence="1">
    <location>
        <position position="1"/>
    </location>
</feature>
<reference evidence="2" key="1">
    <citation type="journal article" date="2013" name="Nat. Genet.">
        <title>The duck genome and transcriptome provide insight into an avian influenza virus reservoir species.</title>
        <authorList>
            <person name="Huang Y."/>
            <person name="Li Y."/>
            <person name="Burt D.W."/>
            <person name="Chen H."/>
            <person name="Zhang Y."/>
            <person name="Qian W."/>
            <person name="Kim H."/>
            <person name="Gan S."/>
            <person name="Zhao Y."/>
            <person name="Li J."/>
            <person name="Yi K."/>
            <person name="Feng H."/>
            <person name="Zhu P."/>
            <person name="Li B."/>
            <person name="Liu Q."/>
            <person name="Fairley S."/>
            <person name="Magor K.E."/>
            <person name="Du Z."/>
            <person name="Hu X."/>
            <person name="Goodman L."/>
            <person name="Tafer H."/>
            <person name="Vignal A."/>
            <person name="Lee T."/>
            <person name="Kim K.W."/>
            <person name="Sheng Z."/>
            <person name="An Y."/>
            <person name="Searle S."/>
            <person name="Herrero J."/>
            <person name="Groenen M.A."/>
            <person name="Crooijmans R.P."/>
            <person name="Faraut T."/>
            <person name="Cai Q."/>
            <person name="Webster R.G."/>
            <person name="Aldridge J.R."/>
            <person name="Warren W.C."/>
            <person name="Bartschat S."/>
            <person name="Kehr S."/>
            <person name="Marz M."/>
            <person name="Stadler P.F."/>
            <person name="Smith J."/>
            <person name="Kraus R.H."/>
            <person name="Zhao Y."/>
            <person name="Ren L."/>
            <person name="Fei J."/>
            <person name="Morisson M."/>
            <person name="Kaiser P."/>
            <person name="Griffin D.K."/>
            <person name="Rao M."/>
            <person name="Pitel F."/>
            <person name="Wang J."/>
            <person name="Li N."/>
        </authorList>
    </citation>
    <scope>NUCLEOTIDE SEQUENCE [LARGE SCALE GENOMIC DNA]</scope>
</reference>
<name>R0JRX8_ANAPL</name>
<accession>R0JRX8</accession>
<keyword evidence="2" id="KW-1185">Reference proteome</keyword>
<evidence type="ECO:0000313" key="1">
    <source>
        <dbReference type="EMBL" id="EOB00176.1"/>
    </source>
</evidence>
<dbReference type="Proteomes" id="UP000296049">
    <property type="component" value="Unassembled WGS sequence"/>
</dbReference>
<dbReference type="EMBL" id="KB743226">
    <property type="protein sequence ID" value="EOB00176.1"/>
    <property type="molecule type" value="Genomic_DNA"/>
</dbReference>
<organism evidence="1 2">
    <name type="scientific">Anas platyrhynchos</name>
    <name type="common">Mallard</name>
    <name type="synonym">Anas boschas</name>
    <dbReference type="NCBI Taxonomy" id="8839"/>
    <lineage>
        <taxon>Eukaryota</taxon>
        <taxon>Metazoa</taxon>
        <taxon>Chordata</taxon>
        <taxon>Craniata</taxon>
        <taxon>Vertebrata</taxon>
        <taxon>Euteleostomi</taxon>
        <taxon>Archelosauria</taxon>
        <taxon>Archosauria</taxon>
        <taxon>Dinosauria</taxon>
        <taxon>Saurischia</taxon>
        <taxon>Theropoda</taxon>
        <taxon>Coelurosauria</taxon>
        <taxon>Aves</taxon>
        <taxon>Neognathae</taxon>
        <taxon>Galloanserae</taxon>
        <taxon>Anseriformes</taxon>
        <taxon>Anatidae</taxon>
        <taxon>Anatinae</taxon>
        <taxon>Anas</taxon>
    </lineage>
</organism>
<protein>
    <submittedName>
        <fullName evidence="1">Uncharacterized protein</fullName>
    </submittedName>
</protein>
<dbReference type="AlphaFoldDB" id="R0JRX8"/>